<dbReference type="Pfam" id="PF13884">
    <property type="entry name" value="Peptidase_S74"/>
    <property type="match status" value="1"/>
</dbReference>
<name>A0ABQ2HDI1_9BACT</name>
<comment type="caution">
    <text evidence="3">The sequence shown here is derived from an EMBL/GenBank/DDBJ whole genome shotgun (WGS) entry which is preliminary data.</text>
</comment>
<gene>
    <name evidence="3" type="ORF">GCM10010967_05590</name>
</gene>
<dbReference type="InterPro" id="IPR011049">
    <property type="entry name" value="Serralysin-like_metalloprot_C"/>
</dbReference>
<keyword evidence="4" id="KW-1185">Reference proteome</keyword>
<proteinExistence type="predicted"/>
<evidence type="ECO:0000256" key="1">
    <source>
        <dbReference type="SAM" id="Coils"/>
    </source>
</evidence>
<reference evidence="4" key="1">
    <citation type="journal article" date="2019" name="Int. J. Syst. Evol. Microbiol.">
        <title>The Global Catalogue of Microorganisms (GCM) 10K type strain sequencing project: providing services to taxonomists for standard genome sequencing and annotation.</title>
        <authorList>
            <consortium name="The Broad Institute Genomics Platform"/>
            <consortium name="The Broad Institute Genome Sequencing Center for Infectious Disease"/>
            <person name="Wu L."/>
            <person name="Ma J."/>
        </authorList>
    </citation>
    <scope>NUCLEOTIDE SEQUENCE [LARGE SCALE GENOMIC DNA]</scope>
    <source>
        <strain evidence="4">CGMCC 1.6375</strain>
    </source>
</reference>
<evidence type="ECO:0000313" key="3">
    <source>
        <dbReference type="EMBL" id="GGM76855.1"/>
    </source>
</evidence>
<dbReference type="PROSITE" id="PS51688">
    <property type="entry name" value="ICA"/>
    <property type="match status" value="1"/>
</dbReference>
<evidence type="ECO:0000259" key="2">
    <source>
        <dbReference type="PROSITE" id="PS51688"/>
    </source>
</evidence>
<accession>A0ABQ2HDI1</accession>
<feature type="coiled-coil region" evidence="1">
    <location>
        <begin position="318"/>
        <end position="345"/>
    </location>
</feature>
<organism evidence="3 4">
    <name type="scientific">Dyadobacter beijingensis</name>
    <dbReference type="NCBI Taxonomy" id="365489"/>
    <lineage>
        <taxon>Bacteria</taxon>
        <taxon>Pseudomonadati</taxon>
        <taxon>Bacteroidota</taxon>
        <taxon>Cytophagia</taxon>
        <taxon>Cytophagales</taxon>
        <taxon>Spirosomataceae</taxon>
        <taxon>Dyadobacter</taxon>
    </lineage>
</organism>
<dbReference type="InterPro" id="IPR030392">
    <property type="entry name" value="S74_ICA"/>
</dbReference>
<dbReference type="Gene3D" id="2.150.10.10">
    <property type="entry name" value="Serralysin-like metalloprotease, C-terminal"/>
    <property type="match status" value="1"/>
</dbReference>
<feature type="domain" description="Peptidase S74" evidence="2">
    <location>
        <begin position="239"/>
        <end position="346"/>
    </location>
</feature>
<dbReference type="SUPFAM" id="SSF101967">
    <property type="entry name" value="Adhesin YadA, collagen-binding domain"/>
    <property type="match status" value="1"/>
</dbReference>
<sequence>MKMELTKQLAKPVSVFLRGCIPVGSALMMILAPRLSTAQVGIGTEQPQAMLHVHDGSILSGTSQLAPDNNPYYNPAFPDPVEFKMKWFHDKGAFRTIGERVGNGGLDPAVVGKYSFASGFEVFATGLGSTALGLKTLSSGTASFASGENSSATAFCTFAHGESAIASGSNSVALGTLVSTNGKKGAFAFGDNSKNMQLASSFENQISMRFAGGYQFYTSSQLITGMSLAAGGNSWQVLSDRNKKENFSPVDGEKFLEKISKMPLTSWNYKGQDPKHFRHYGPMAQDFFEAFGHDSYGTIGNDTTINQADLEGVNFIAIQALAERTQQLRQKNDELRLEVAQIKAELAGNGPVRKRKRLLFSRR</sequence>
<dbReference type="EMBL" id="BMLI01000001">
    <property type="protein sequence ID" value="GGM76855.1"/>
    <property type="molecule type" value="Genomic_DNA"/>
</dbReference>
<protein>
    <recommendedName>
        <fullName evidence="2">Peptidase S74 domain-containing protein</fullName>
    </recommendedName>
</protein>
<evidence type="ECO:0000313" key="4">
    <source>
        <dbReference type="Proteomes" id="UP000632339"/>
    </source>
</evidence>
<dbReference type="Proteomes" id="UP000632339">
    <property type="component" value="Unassembled WGS sequence"/>
</dbReference>
<keyword evidence="1" id="KW-0175">Coiled coil</keyword>